<dbReference type="AlphaFoldDB" id="A0A0A7GGJ9"/>
<evidence type="ECO:0000313" key="1">
    <source>
        <dbReference type="EMBL" id="AIY90953.1"/>
    </source>
</evidence>
<reference evidence="1 2" key="1">
    <citation type="journal article" date="2015" name="Appl. Environ. Microbiol.">
        <title>The Geoglobus acetivorans genome: Fe(III) reduction, acetate utilization, autotrophic growth, and degradation of aromatic compounds in a hyperthermophilic archaeon.</title>
        <authorList>
            <person name="Mardanov A.V."/>
            <person name="Slododkina G.B."/>
            <person name="Slobodkin A.I."/>
            <person name="Beletsky A.V."/>
            <person name="Gavrilov S.N."/>
            <person name="Kublanov I.V."/>
            <person name="Bonch-Osmolovskaya E.A."/>
            <person name="Skryabin K.G."/>
            <person name="Ravin N.V."/>
        </authorList>
    </citation>
    <scope>NUCLEOTIDE SEQUENCE [LARGE SCALE GENOMIC DNA]</scope>
    <source>
        <strain evidence="1 2">SBH6</strain>
    </source>
</reference>
<dbReference type="HOGENOM" id="CLU_3302591_0_0_2"/>
<dbReference type="EMBL" id="CP009552">
    <property type="protein sequence ID" value="AIY90953.1"/>
    <property type="molecule type" value="Genomic_DNA"/>
</dbReference>
<sequence>MYLNVKTKAGSTGTYRALMGGGPGYIPYAYPYTTYLYVN</sequence>
<accession>A0A0A7GGJ9</accession>
<organism evidence="1 2">
    <name type="scientific">Geoglobus acetivorans</name>
    <dbReference type="NCBI Taxonomy" id="565033"/>
    <lineage>
        <taxon>Archaea</taxon>
        <taxon>Methanobacteriati</taxon>
        <taxon>Methanobacteriota</taxon>
        <taxon>Archaeoglobi</taxon>
        <taxon>Archaeoglobales</taxon>
        <taxon>Archaeoglobaceae</taxon>
        <taxon>Geoglobus</taxon>
    </lineage>
</organism>
<evidence type="ECO:0000313" key="2">
    <source>
        <dbReference type="Proteomes" id="UP000030624"/>
    </source>
</evidence>
<proteinExistence type="predicted"/>
<dbReference type="Proteomes" id="UP000030624">
    <property type="component" value="Chromosome"/>
</dbReference>
<name>A0A0A7GGJ9_GEOAI</name>
<dbReference type="KEGG" id="gac:GACE_2294"/>
<gene>
    <name evidence="1" type="ORF">GACE_2294</name>
</gene>
<protein>
    <submittedName>
        <fullName evidence="1">Uncharacterized protein</fullName>
    </submittedName>
</protein>